<comment type="caution">
    <text evidence="1">The sequence shown here is derived from an EMBL/GenBank/DDBJ whole genome shotgun (WGS) entry which is preliminary data.</text>
</comment>
<dbReference type="Proteomes" id="UP001238163">
    <property type="component" value="Unassembled WGS sequence"/>
</dbReference>
<sequence>MTLSALEKWERRLRQALDKVDAALEDKYGAHFRLKPNRPERGSTANAKYDGLFSVDAKFTMGYTSEFGAGYVVEMRTASAQPISGMQREAMLNDAGELLAAALAEAFPDRQLAVNRDGSHYRLTGDLGLDS</sequence>
<accession>A0AAE4AMJ4</accession>
<protein>
    <submittedName>
        <fullName evidence="1">Uncharacterized protein</fullName>
    </submittedName>
</protein>
<evidence type="ECO:0000313" key="1">
    <source>
        <dbReference type="EMBL" id="MDQ0287908.1"/>
    </source>
</evidence>
<proteinExistence type="predicted"/>
<evidence type="ECO:0000313" key="2">
    <source>
        <dbReference type="Proteomes" id="UP001238163"/>
    </source>
</evidence>
<dbReference type="RefSeq" id="WP_307259067.1">
    <property type="nucleotide sequence ID" value="NZ_JAUSVL010000001.1"/>
</dbReference>
<organism evidence="1 2">
    <name type="scientific">Oligosphaera ethanolica</name>
    <dbReference type="NCBI Taxonomy" id="760260"/>
    <lineage>
        <taxon>Bacteria</taxon>
        <taxon>Pseudomonadati</taxon>
        <taxon>Lentisphaerota</taxon>
        <taxon>Oligosphaeria</taxon>
        <taxon>Oligosphaerales</taxon>
        <taxon>Oligosphaeraceae</taxon>
        <taxon>Oligosphaera</taxon>
    </lineage>
</organism>
<reference evidence="1" key="1">
    <citation type="submission" date="2023-07" db="EMBL/GenBank/DDBJ databases">
        <title>Genomic Encyclopedia of Type Strains, Phase IV (KMG-IV): sequencing the most valuable type-strain genomes for metagenomic binning, comparative biology and taxonomic classification.</title>
        <authorList>
            <person name="Goeker M."/>
        </authorList>
    </citation>
    <scope>NUCLEOTIDE SEQUENCE</scope>
    <source>
        <strain evidence="1">DSM 24202</strain>
    </source>
</reference>
<name>A0AAE4AMJ4_9BACT</name>
<keyword evidence="2" id="KW-1185">Reference proteome</keyword>
<dbReference type="EMBL" id="JAUSVL010000001">
    <property type="protein sequence ID" value="MDQ0287908.1"/>
    <property type="molecule type" value="Genomic_DNA"/>
</dbReference>
<dbReference type="AlphaFoldDB" id="A0AAE4AMJ4"/>
<gene>
    <name evidence="1" type="ORF">J3R75_000015</name>
</gene>